<comment type="subcellular location">
    <subcellularLocation>
        <location evidence="1">Cell membrane</location>
    </subcellularLocation>
</comment>
<keyword evidence="4 8" id="KW-0812">Transmembrane</keyword>
<dbReference type="InterPro" id="IPR050051">
    <property type="entry name" value="EccE_dom"/>
</dbReference>
<feature type="region of interest" description="Disordered" evidence="7">
    <location>
        <begin position="547"/>
        <end position="575"/>
    </location>
</feature>
<comment type="caution">
    <text evidence="10">The sequence shown here is derived from an EMBL/GenBank/DDBJ whole genome shotgun (WGS) entry which is preliminary data.</text>
</comment>
<evidence type="ECO:0000259" key="9">
    <source>
        <dbReference type="Pfam" id="PF11203"/>
    </source>
</evidence>
<evidence type="ECO:0000313" key="11">
    <source>
        <dbReference type="Proteomes" id="UP001611263"/>
    </source>
</evidence>
<organism evidence="10 11">
    <name type="scientific">Nocardia carnea</name>
    <dbReference type="NCBI Taxonomy" id="37328"/>
    <lineage>
        <taxon>Bacteria</taxon>
        <taxon>Bacillati</taxon>
        <taxon>Actinomycetota</taxon>
        <taxon>Actinomycetes</taxon>
        <taxon>Mycobacteriales</taxon>
        <taxon>Nocardiaceae</taxon>
        <taxon>Nocardia</taxon>
    </lineage>
</organism>
<dbReference type="InterPro" id="IPR021368">
    <property type="entry name" value="T7SS_EccE"/>
</dbReference>
<accession>A0ABW7TJK1</accession>
<comment type="similarity">
    <text evidence="2">Belongs to the EccE family.</text>
</comment>
<evidence type="ECO:0000256" key="6">
    <source>
        <dbReference type="ARBA" id="ARBA00023136"/>
    </source>
</evidence>
<evidence type="ECO:0000256" key="3">
    <source>
        <dbReference type="ARBA" id="ARBA00022475"/>
    </source>
</evidence>
<evidence type="ECO:0000256" key="5">
    <source>
        <dbReference type="ARBA" id="ARBA00022989"/>
    </source>
</evidence>
<protein>
    <submittedName>
        <fullName evidence="10">Type VII secretion protein EccE</fullName>
    </submittedName>
</protein>
<evidence type="ECO:0000256" key="2">
    <source>
        <dbReference type="ARBA" id="ARBA00007759"/>
    </source>
</evidence>
<keyword evidence="3" id="KW-1003">Cell membrane</keyword>
<feature type="domain" description="Type VII secretion system protein EccE" evidence="9">
    <location>
        <begin position="187"/>
        <end position="283"/>
    </location>
</feature>
<feature type="transmembrane region" description="Helical" evidence="8">
    <location>
        <begin position="24"/>
        <end position="41"/>
    </location>
</feature>
<dbReference type="NCBIfam" id="TIGR03923">
    <property type="entry name" value="T7SS_EccE"/>
    <property type="match status" value="1"/>
</dbReference>
<evidence type="ECO:0000313" key="10">
    <source>
        <dbReference type="EMBL" id="MFI1461035.1"/>
    </source>
</evidence>
<dbReference type="RefSeq" id="WP_231508790.1">
    <property type="nucleotide sequence ID" value="NZ_JBIRUQ010000002.1"/>
</dbReference>
<dbReference type="Proteomes" id="UP001611263">
    <property type="component" value="Unassembled WGS sequence"/>
</dbReference>
<name>A0ABW7TJK1_9NOCA</name>
<keyword evidence="6 8" id="KW-0472">Membrane</keyword>
<proteinExistence type="inferred from homology"/>
<sequence>MTVTAEPPVYAPDRRVAGVERGPFAVMAIGGSVVVAGLSAYLPLWGAFSIVAGLLLTAVVRINGRTPIRWLLDWLEFRSGRDRRAARLGEPLPVRDIEVPAGVCGIAEDGNVLIAMIQLAPNLDLPTVIAEQTIYTEDTVSVESLLPMLDHYGIDIDIDIVTTGQRVRSAGSYSMLYDQLIGSQPVVGNRLTWLVLRLDQERNLKMLARRGPCAVVAPKTLATAAHRIAGRLRERGMAAHPLPATAVADATRLLHVGVELSELTEQWDCLKASVPGRFVTSYGIDWSELDVSGLDDCWTWNTGRTTLVVSLSGVDGPRAAVRYIGPAMTDELPDYLCRLPGRQALALRATLPTGVSLRALTRDENAVEEAPPELLTGLSVAIGPNGQILGAISGQPRHRLALPLFDPARYNPRRRTVDVQAMLPVAQQLVLRATVVGADIEIHTNRPQRWQHLVSAVGDTRSLRLADADGGDSEMDTTIAVFDQVPPLVSAAPTTVSISDPGSPRRGAVDLAIEQVGEAQLDVRIPMRTVRVNLVEPRGETRYLENNDRPPTGAVAVQSSERTVPVTRPRGYTAR</sequence>
<evidence type="ECO:0000256" key="8">
    <source>
        <dbReference type="SAM" id="Phobius"/>
    </source>
</evidence>
<reference evidence="10 11" key="1">
    <citation type="submission" date="2024-10" db="EMBL/GenBank/DDBJ databases">
        <title>The Natural Products Discovery Center: Release of the First 8490 Sequenced Strains for Exploring Actinobacteria Biosynthetic Diversity.</title>
        <authorList>
            <person name="Kalkreuter E."/>
            <person name="Kautsar S.A."/>
            <person name="Yang D."/>
            <person name="Bader C.D."/>
            <person name="Teijaro C.N."/>
            <person name="Fluegel L."/>
            <person name="Davis C.M."/>
            <person name="Simpson J.R."/>
            <person name="Lauterbach L."/>
            <person name="Steele A.D."/>
            <person name="Gui C."/>
            <person name="Meng S."/>
            <person name="Li G."/>
            <person name="Viehrig K."/>
            <person name="Ye F."/>
            <person name="Su P."/>
            <person name="Kiefer A.F."/>
            <person name="Nichols A."/>
            <person name="Cepeda A.J."/>
            <person name="Yan W."/>
            <person name="Fan B."/>
            <person name="Jiang Y."/>
            <person name="Adhikari A."/>
            <person name="Zheng C.-J."/>
            <person name="Schuster L."/>
            <person name="Cowan T.M."/>
            <person name="Smanski M.J."/>
            <person name="Chevrette M.G."/>
            <person name="De Carvalho L.P.S."/>
            <person name="Shen B."/>
        </authorList>
    </citation>
    <scope>NUCLEOTIDE SEQUENCE [LARGE SCALE GENOMIC DNA]</scope>
    <source>
        <strain evidence="10 11">NPDC020568</strain>
    </source>
</reference>
<keyword evidence="11" id="KW-1185">Reference proteome</keyword>
<dbReference type="Pfam" id="PF11203">
    <property type="entry name" value="EccE"/>
    <property type="match status" value="1"/>
</dbReference>
<evidence type="ECO:0000256" key="7">
    <source>
        <dbReference type="SAM" id="MobiDB-lite"/>
    </source>
</evidence>
<dbReference type="GeneID" id="93504179"/>
<gene>
    <name evidence="10" type="primary">eccE</name>
    <name evidence="10" type="ORF">ACH4WX_09960</name>
</gene>
<dbReference type="EMBL" id="JBIRUQ010000002">
    <property type="protein sequence ID" value="MFI1461035.1"/>
    <property type="molecule type" value="Genomic_DNA"/>
</dbReference>
<keyword evidence="5 8" id="KW-1133">Transmembrane helix</keyword>
<evidence type="ECO:0000256" key="1">
    <source>
        <dbReference type="ARBA" id="ARBA00004236"/>
    </source>
</evidence>
<evidence type="ECO:0000256" key="4">
    <source>
        <dbReference type="ARBA" id="ARBA00022692"/>
    </source>
</evidence>